<evidence type="ECO:0000313" key="2">
    <source>
        <dbReference type="Proteomes" id="UP001225598"/>
    </source>
</evidence>
<evidence type="ECO:0000313" key="1">
    <source>
        <dbReference type="EMBL" id="WIM67127.1"/>
    </source>
</evidence>
<sequence length="389" mass="42220">MTFTINDWLVASGSSAIALLEPLLPAAELEALGAEPGLVGSMHALRHVYFGPTKSTRRQRQARENAASNKLGFDRLGAIERVVRRLHDSSKDWALRLELTRFVGNHRDFRRHAREKLAAYNAAGAKPESKPSLKITHHKGTTEATLSLRAASSSIREIEAFARKHAADNGISVPDAAIAAFLKPSQSAPVYRIKVLVTLENIRRILSGEGSDVLVQTTSGAIMTGTELMSKQLDPVAEFIGLTPMHGAISIATGNTPINNRTKLKAEQARRARDGIAPVTPAAVDKALSRHGSYKDRCLQEANQTLCAGEDCSVPVAYCELNHNVPFSKGGLSLLSNLSLLCRYHNGRAGMHERYTNIRGAPHQILPGGALIRNEHPLSRYSSVVPRSS</sequence>
<dbReference type="Proteomes" id="UP001225598">
    <property type="component" value="Chromosome"/>
</dbReference>
<name>A0ABY8VDD6_9CORY</name>
<accession>A0ABY8VDD6</accession>
<dbReference type="EMBL" id="CP126969">
    <property type="protein sequence ID" value="WIM67127.1"/>
    <property type="molecule type" value="Genomic_DNA"/>
</dbReference>
<protein>
    <recommendedName>
        <fullName evidence="3">HNH endonuclease</fullName>
    </recommendedName>
</protein>
<evidence type="ECO:0008006" key="3">
    <source>
        <dbReference type="Google" id="ProtNLM"/>
    </source>
</evidence>
<dbReference type="RefSeq" id="WP_284823996.1">
    <property type="nucleotide sequence ID" value="NZ_CP126969.1"/>
</dbReference>
<proteinExistence type="predicted"/>
<organism evidence="1 2">
    <name type="scientific">Corynebacterium breve</name>
    <dbReference type="NCBI Taxonomy" id="3049799"/>
    <lineage>
        <taxon>Bacteria</taxon>
        <taxon>Bacillati</taxon>
        <taxon>Actinomycetota</taxon>
        <taxon>Actinomycetes</taxon>
        <taxon>Mycobacteriales</taxon>
        <taxon>Corynebacteriaceae</taxon>
        <taxon>Corynebacterium</taxon>
    </lineage>
</organism>
<reference evidence="1 2" key="1">
    <citation type="submission" date="2023-05" db="EMBL/GenBank/DDBJ databases">
        <title>Corynebacterium suedekumii sp. nov. and Corynebacterium breve sp. nov. isolated from raw cow's milk.</title>
        <authorList>
            <person name="Baer M.K."/>
            <person name="Mehl L."/>
            <person name="Hellmuth R."/>
            <person name="Marke G."/>
            <person name="Lipski A."/>
        </authorList>
    </citation>
    <scope>NUCLEOTIDE SEQUENCE [LARGE SCALE GENOMIC DNA]</scope>
    <source>
        <strain evidence="1 2">R4</strain>
    </source>
</reference>
<keyword evidence="2" id="KW-1185">Reference proteome</keyword>
<gene>
    <name evidence="1" type="ORF">QP027_08325</name>
</gene>